<dbReference type="Pfam" id="PF06098">
    <property type="entry name" value="Radial_spoke_3"/>
    <property type="match status" value="1"/>
</dbReference>
<feature type="compositionally biased region" description="Polar residues" evidence="10">
    <location>
        <begin position="78"/>
        <end position="90"/>
    </location>
</feature>
<name>A0A2R5GH80_9STRA</name>
<accession>A0A2R5GH80</accession>
<keyword evidence="4" id="KW-0597">Phosphoprotein</keyword>
<evidence type="ECO:0000256" key="3">
    <source>
        <dbReference type="ARBA" id="ARBA00022490"/>
    </source>
</evidence>
<reference evidence="11 12" key="1">
    <citation type="submission" date="2017-12" db="EMBL/GenBank/DDBJ databases">
        <title>Sequencing, de novo assembly and annotation of complete genome of a new Thraustochytrid species, strain FCC1311.</title>
        <authorList>
            <person name="Sedici K."/>
            <person name="Godart F."/>
            <person name="Aiese Cigliano R."/>
            <person name="Sanseverino W."/>
            <person name="Barakat M."/>
            <person name="Ortet P."/>
            <person name="Marechal E."/>
            <person name="Cagnac O."/>
            <person name="Amato A."/>
        </authorList>
    </citation>
    <scope>NUCLEOTIDE SEQUENCE [LARGE SCALE GENOMIC DNA]</scope>
</reference>
<feature type="region of interest" description="Disordered" evidence="10">
    <location>
        <begin position="1"/>
        <end position="30"/>
    </location>
</feature>
<sequence length="389" mass="43169">MSQQTYTFSAKPTPVQAGRKARGGYRQDDDDAVDSVNIMYDRRVYRGSTYSSHSKGKADLLRRGPAGGRARGKGASQALEQASKESTSFPISGEAPEPGLGRRDMDVQTETYLEELTDKVPETETETQTDPFMDRPSLPLFVPFKTGIDAETQVEVDELFDFDAEVEPILEVLVGKTLEHAMMEVLEEEELAALRAHQEDFEQQRNVERAQVQRMEAEAIRRNEEKARRLEQEKARKAREAEVVDKVAARAFASDYLSDLHNNVFDKLMESGEFYDPIIKEVEDDFLPWLVTSVQGRTDARLVACKLADSLVRRALERRREITQQRKDAIAAARAAAEAAAEAEAKAIADAEAAAAAAEAEALRLAQEGEEGGDVDVDASQEEDPVGEE</sequence>
<keyword evidence="3" id="KW-0963">Cytoplasm</keyword>
<comment type="caution">
    <text evidence="11">The sequence shown here is derived from an EMBL/GenBank/DDBJ whole genome shotgun (WGS) entry which is preliminary data.</text>
</comment>
<evidence type="ECO:0000313" key="12">
    <source>
        <dbReference type="Proteomes" id="UP000241890"/>
    </source>
</evidence>
<feature type="region of interest" description="Disordered" evidence="10">
    <location>
        <begin position="48"/>
        <end position="104"/>
    </location>
</feature>
<dbReference type="PANTHER" id="PTHR21648">
    <property type="entry name" value="FLAGELLAR RADIAL SPOKE PROTEIN 3"/>
    <property type="match status" value="1"/>
</dbReference>
<evidence type="ECO:0000313" key="11">
    <source>
        <dbReference type="EMBL" id="GBG28003.1"/>
    </source>
</evidence>
<comment type="similarity">
    <text evidence="2">Belongs to the flagellar radial spoke RSP3 family.</text>
</comment>
<dbReference type="AlphaFoldDB" id="A0A2R5GH80"/>
<evidence type="ECO:0000256" key="8">
    <source>
        <dbReference type="ARBA" id="ARBA00023273"/>
    </source>
</evidence>
<protein>
    <submittedName>
        <fullName evidence="11">Radial spoke head protein 3-like</fullName>
    </submittedName>
</protein>
<dbReference type="PANTHER" id="PTHR21648:SF0">
    <property type="entry name" value="RADIAL SPOKE HEAD PROTEIN 3 HOMOLOG"/>
    <property type="match status" value="1"/>
</dbReference>
<keyword evidence="6" id="KW-0969">Cilium</keyword>
<evidence type="ECO:0000256" key="10">
    <source>
        <dbReference type="SAM" id="MobiDB-lite"/>
    </source>
</evidence>
<dbReference type="EMBL" id="BEYU01000038">
    <property type="protein sequence ID" value="GBG28003.1"/>
    <property type="molecule type" value="Genomic_DNA"/>
</dbReference>
<keyword evidence="12" id="KW-1185">Reference proteome</keyword>
<organism evidence="11 12">
    <name type="scientific">Hondaea fermentalgiana</name>
    <dbReference type="NCBI Taxonomy" id="2315210"/>
    <lineage>
        <taxon>Eukaryota</taxon>
        <taxon>Sar</taxon>
        <taxon>Stramenopiles</taxon>
        <taxon>Bigyra</taxon>
        <taxon>Labyrinthulomycetes</taxon>
        <taxon>Thraustochytrida</taxon>
        <taxon>Thraustochytriidae</taxon>
        <taxon>Hondaea</taxon>
    </lineage>
</organism>
<comment type="subcellular location">
    <subcellularLocation>
        <location evidence="1">Cytoplasm</location>
        <location evidence="1">Cytoskeleton</location>
        <location evidence="1">Flagellum axoneme</location>
    </subcellularLocation>
</comment>
<evidence type="ECO:0000256" key="6">
    <source>
        <dbReference type="ARBA" id="ARBA00023069"/>
    </source>
</evidence>
<keyword evidence="8" id="KW-0966">Cell projection</keyword>
<dbReference type="InParanoid" id="A0A2R5GH80"/>
<evidence type="ECO:0000256" key="1">
    <source>
        <dbReference type="ARBA" id="ARBA00004611"/>
    </source>
</evidence>
<dbReference type="GO" id="GO:0005929">
    <property type="term" value="C:cilium"/>
    <property type="evidence" value="ECO:0007669"/>
    <property type="project" value="TreeGrafter"/>
</dbReference>
<evidence type="ECO:0000256" key="5">
    <source>
        <dbReference type="ARBA" id="ARBA00022846"/>
    </source>
</evidence>
<feature type="compositionally biased region" description="Polar residues" evidence="10">
    <location>
        <begin position="1"/>
        <end position="10"/>
    </location>
</feature>
<keyword evidence="5" id="KW-0282">Flagellum</keyword>
<keyword evidence="7" id="KW-0206">Cytoskeleton</keyword>
<proteinExistence type="inferred from homology"/>
<keyword evidence="9" id="KW-0175">Coiled coil</keyword>
<dbReference type="InterPro" id="IPR009290">
    <property type="entry name" value="Radial_spoke_3"/>
</dbReference>
<feature type="region of interest" description="Disordered" evidence="10">
    <location>
        <begin position="362"/>
        <end position="389"/>
    </location>
</feature>
<evidence type="ECO:0000256" key="4">
    <source>
        <dbReference type="ARBA" id="ARBA00022553"/>
    </source>
</evidence>
<feature type="coiled-coil region" evidence="9">
    <location>
        <begin position="198"/>
        <end position="241"/>
    </location>
</feature>
<evidence type="ECO:0000256" key="9">
    <source>
        <dbReference type="SAM" id="Coils"/>
    </source>
</evidence>
<dbReference type="OrthoDB" id="313308at2759"/>
<feature type="compositionally biased region" description="Acidic residues" evidence="10">
    <location>
        <begin position="368"/>
        <end position="389"/>
    </location>
</feature>
<evidence type="ECO:0000256" key="7">
    <source>
        <dbReference type="ARBA" id="ARBA00023212"/>
    </source>
</evidence>
<evidence type="ECO:0000256" key="2">
    <source>
        <dbReference type="ARBA" id="ARBA00006737"/>
    </source>
</evidence>
<gene>
    <name evidence="11" type="ORF">FCC1311_042262</name>
</gene>
<dbReference type="Proteomes" id="UP000241890">
    <property type="component" value="Unassembled WGS sequence"/>
</dbReference>